<dbReference type="PANTHER" id="PTHR47916:SF1">
    <property type="entry name" value="3-HYDROXY-5-PHOSPHONOOXYPENTANE-2,4-DIONE THIOLASE"/>
    <property type="match status" value="1"/>
</dbReference>
<feature type="active site" description="Schiff-base intermediate with dihydroxyacetone-P" evidence="1">
    <location>
        <position position="181"/>
    </location>
</feature>
<feature type="active site" description="Proton donor" evidence="1">
    <location>
        <position position="148"/>
    </location>
</feature>
<name>A0AAW5F8N4_CLOSY</name>
<reference evidence="3" key="2">
    <citation type="submission" date="2023-01" db="EMBL/GenBank/DDBJ databases">
        <title>Human gut microbiome strain richness.</title>
        <authorList>
            <person name="Chen-Liaw A."/>
        </authorList>
    </citation>
    <scope>NUCLEOTIDE SEQUENCE</scope>
    <source>
        <strain evidence="3">B1_m1001713B170214d0_201011</strain>
    </source>
</reference>
<protein>
    <recommendedName>
        <fullName evidence="5">Fructose-bisphosphate aldolase</fullName>
    </recommendedName>
</protein>
<dbReference type="Proteomes" id="UP001300871">
    <property type="component" value="Unassembled WGS sequence"/>
</dbReference>
<gene>
    <name evidence="2" type="ORF">K5I21_20265</name>
    <name evidence="3" type="ORF">PM006_14105</name>
</gene>
<dbReference type="EMBL" id="JAINVB010000001">
    <property type="protein sequence ID" value="MCK0088165.1"/>
    <property type="molecule type" value="Genomic_DNA"/>
</dbReference>
<evidence type="ECO:0000256" key="1">
    <source>
        <dbReference type="PIRSR" id="PIRSR038992-1"/>
    </source>
</evidence>
<proteinExistence type="predicted"/>
<dbReference type="GO" id="GO:0004332">
    <property type="term" value="F:fructose-bisphosphate aldolase activity"/>
    <property type="evidence" value="ECO:0007669"/>
    <property type="project" value="InterPro"/>
</dbReference>
<dbReference type="PANTHER" id="PTHR47916">
    <property type="entry name" value="FRUCTOSE-BISPHOSPHATE ALDOLASE CLASS 1"/>
    <property type="match status" value="1"/>
</dbReference>
<evidence type="ECO:0008006" key="5">
    <source>
        <dbReference type="Google" id="ProtNLM"/>
    </source>
</evidence>
<dbReference type="InterPro" id="IPR050456">
    <property type="entry name" value="DeoC/FbaB_aldolase"/>
</dbReference>
<dbReference type="AlphaFoldDB" id="A0AAW5F8N4"/>
<dbReference type="PIRSF" id="PIRSF038992">
    <property type="entry name" value="Aldolase_Ia"/>
    <property type="match status" value="1"/>
</dbReference>
<dbReference type="Gene3D" id="3.20.20.70">
    <property type="entry name" value="Aldolase class I"/>
    <property type="match status" value="1"/>
</dbReference>
<dbReference type="SMART" id="SM01133">
    <property type="entry name" value="DeoC"/>
    <property type="match status" value="1"/>
</dbReference>
<dbReference type="EMBL" id="JAQLGM010000037">
    <property type="protein sequence ID" value="MDB2001337.1"/>
    <property type="molecule type" value="Genomic_DNA"/>
</dbReference>
<evidence type="ECO:0000313" key="3">
    <source>
        <dbReference type="EMBL" id="MDB2001337.1"/>
    </source>
</evidence>
<dbReference type="SUPFAM" id="SSF51569">
    <property type="entry name" value="Aldolase"/>
    <property type="match status" value="1"/>
</dbReference>
<organism evidence="2 4">
    <name type="scientific">Clostridium symbiosum</name>
    <name type="common">Bacteroides symbiosus</name>
    <dbReference type="NCBI Taxonomy" id="1512"/>
    <lineage>
        <taxon>Bacteria</taxon>
        <taxon>Bacillati</taxon>
        <taxon>Bacillota</taxon>
        <taxon>Clostridia</taxon>
        <taxon>Lachnospirales</taxon>
        <taxon>Lachnospiraceae</taxon>
        <taxon>Otoolea</taxon>
    </lineage>
</organism>
<dbReference type="Pfam" id="PF01791">
    <property type="entry name" value="DeoC"/>
    <property type="match status" value="1"/>
</dbReference>
<accession>A0AAW5F8N4</accession>
<evidence type="ECO:0000313" key="2">
    <source>
        <dbReference type="EMBL" id="MCK0088165.1"/>
    </source>
</evidence>
<dbReference type="GeneID" id="57968846"/>
<dbReference type="InterPro" id="IPR041720">
    <property type="entry name" value="FbaB-like"/>
</dbReference>
<dbReference type="CDD" id="cd00958">
    <property type="entry name" value="DhnA"/>
    <property type="match status" value="1"/>
</dbReference>
<reference evidence="2" key="1">
    <citation type="journal article" date="2022" name="Cell Host Microbe">
        <title>Colonization of the live biotherapeutic product VE303 and modulation of the microbiota and metabolites in healthy volunteers.</title>
        <authorList>
            <person name="Dsouza M."/>
            <person name="Menon R."/>
            <person name="Crossette E."/>
            <person name="Bhattarai S.K."/>
            <person name="Schneider J."/>
            <person name="Kim Y.G."/>
            <person name="Reddy S."/>
            <person name="Caballero S."/>
            <person name="Felix C."/>
            <person name="Cornacchione L."/>
            <person name="Hendrickson J."/>
            <person name="Watson A.R."/>
            <person name="Minot S.S."/>
            <person name="Greenfield N."/>
            <person name="Schopf L."/>
            <person name="Szabady R."/>
            <person name="Patarroyo J."/>
            <person name="Smith W."/>
            <person name="Harrison P."/>
            <person name="Kuijper E.J."/>
            <person name="Kelly C.P."/>
            <person name="Olle B."/>
            <person name="Bobilev D."/>
            <person name="Silber J.L."/>
            <person name="Bucci V."/>
            <person name="Roberts B."/>
            <person name="Faith J."/>
            <person name="Norman J.M."/>
        </authorList>
    </citation>
    <scope>NUCLEOTIDE SEQUENCE</scope>
    <source>
        <strain evidence="2">VE303-04</strain>
    </source>
</reference>
<sequence>MLTTFSGVGKTTRINRIFGNDGKAVMVAVNHGLGLGPVEGIENMERTLGQIMEGGPDSLTIHKGIAMHYTDLFAGRTALVLKCTNATRYRSPEETAIATVEEAVTLGADAIAVGLTLCSKEEDREIERAAAFIKAAGQYGIPTVTHSYPSGCLLDDSERYGIKNVGYAVRVSLELGVDIIKSFWTGDPDSFAKIVEIGSPAKVVISGGPKCETLLECFEMTQQGMDAGAAGITYGRNIWQHPHPAAVIKGLRAIVHENVSAKDALDIAGELAGHKLM</sequence>
<dbReference type="InterPro" id="IPR013785">
    <property type="entry name" value="Aldolase_TIM"/>
</dbReference>
<comment type="caution">
    <text evidence="2">The sequence shown here is derived from an EMBL/GenBank/DDBJ whole genome shotgun (WGS) entry which is preliminary data.</text>
</comment>
<dbReference type="InterPro" id="IPR002915">
    <property type="entry name" value="DeoC/FbaB/LacD_aldolase"/>
</dbReference>
<dbReference type="RefSeq" id="WP_003501083.1">
    <property type="nucleotide sequence ID" value="NZ_CABHNX010000112.1"/>
</dbReference>
<dbReference type="Proteomes" id="UP001203136">
    <property type="component" value="Unassembled WGS sequence"/>
</dbReference>
<evidence type="ECO:0000313" key="4">
    <source>
        <dbReference type="Proteomes" id="UP001203136"/>
    </source>
</evidence>